<evidence type="ECO:0000256" key="1">
    <source>
        <dbReference type="ARBA" id="ARBA00022723"/>
    </source>
</evidence>
<dbReference type="Pfam" id="PF01556">
    <property type="entry name" value="DnaJ_C"/>
    <property type="match status" value="1"/>
</dbReference>
<feature type="region of interest" description="Disordered" evidence="7">
    <location>
        <begin position="145"/>
        <end position="175"/>
    </location>
</feature>
<evidence type="ECO:0000256" key="5">
    <source>
        <dbReference type="ARBA" id="ARBA00023186"/>
    </source>
</evidence>
<dbReference type="Gene3D" id="2.60.260.20">
    <property type="entry name" value="Urease metallochaperone UreE, N-terminal domain"/>
    <property type="match status" value="2"/>
</dbReference>
<dbReference type="CDD" id="cd10747">
    <property type="entry name" value="DnaJ_C"/>
    <property type="match status" value="1"/>
</dbReference>
<keyword evidence="3" id="KW-0863">Zinc-finger</keyword>
<dbReference type="PROSITE" id="PS00636">
    <property type="entry name" value="DNAJ_1"/>
    <property type="match status" value="1"/>
</dbReference>
<dbReference type="InterPro" id="IPR008971">
    <property type="entry name" value="HSP40/DnaJ_pept-bd"/>
</dbReference>
<dbReference type="SUPFAM" id="SSF46565">
    <property type="entry name" value="Chaperone J-domain"/>
    <property type="match status" value="1"/>
</dbReference>
<feature type="compositionally biased region" description="Gly residues" evidence="7">
    <location>
        <begin position="157"/>
        <end position="172"/>
    </location>
</feature>
<dbReference type="GO" id="GO:0008270">
    <property type="term" value="F:zinc ion binding"/>
    <property type="evidence" value="ECO:0007669"/>
    <property type="project" value="UniProtKB-KW"/>
</dbReference>
<dbReference type="Proteomes" id="UP000698800">
    <property type="component" value="Unassembled WGS sequence"/>
</dbReference>
<accession>A0A9P8HYT9</accession>
<dbReference type="SUPFAM" id="SSF49493">
    <property type="entry name" value="HSP40/DnaJ peptide-binding domain"/>
    <property type="match status" value="2"/>
</dbReference>
<evidence type="ECO:0000256" key="2">
    <source>
        <dbReference type="ARBA" id="ARBA00022737"/>
    </source>
</evidence>
<feature type="domain" description="J" evidence="8">
    <location>
        <begin position="82"/>
        <end position="147"/>
    </location>
</feature>
<dbReference type="CDD" id="cd06257">
    <property type="entry name" value="DnaJ"/>
    <property type="match status" value="1"/>
</dbReference>
<dbReference type="FunFam" id="2.60.260.20:FF:000005">
    <property type="entry name" value="Chaperone protein dnaJ 1, mitochondrial"/>
    <property type="match status" value="1"/>
</dbReference>
<dbReference type="GO" id="GO:0042026">
    <property type="term" value="P:protein refolding"/>
    <property type="evidence" value="ECO:0007669"/>
    <property type="project" value="TreeGrafter"/>
</dbReference>
<dbReference type="InterPro" id="IPR002939">
    <property type="entry name" value="DnaJ_C"/>
</dbReference>
<sequence>NAHPYATIAAIAAEAAGRQGKFWEMHHTIFEHQDQLNDEAVYDFAGRVGLDPDRFAADMDDPELSEKVEADFESGVRSGVNDYYSILGVDKKASPEDIKKAYRKLAVKYHPDKNPGNKKAEESFKQVSEAYEVLSDEEKRKNYDRYGDARGPMQGQAGPGGQYGPGPGGNPFAGGQSYHFEGDSSDMFGQGEGFGDFFESFFSSASGTGRKGRKPRNADMHAEMTITPEEAFQGAAKTFSINNSNIRIRLKPGTYEGLQVRLPGKAGASGDKAPAGDLYITIHVAQHPNYEINAENIRQKVTIDLFTAVLGGEQEVVTLAGTLKIKIPAGTQHGRVMRLKGKGMPVYNKEGQYGDLFLSIGVELPEKLTDEQKELFRRLQASFSPADAGKHYA</sequence>
<gene>
    <name evidence="9" type="ORF">FGG08_007649</name>
</gene>
<protein>
    <recommendedName>
        <fullName evidence="6">DnaJ homolog 1, mitochondrial</fullName>
    </recommendedName>
</protein>
<keyword evidence="1" id="KW-0479">Metal-binding</keyword>
<proteinExistence type="predicted"/>
<dbReference type="Pfam" id="PF00226">
    <property type="entry name" value="DnaJ"/>
    <property type="match status" value="1"/>
</dbReference>
<keyword evidence="5" id="KW-0143">Chaperone</keyword>
<dbReference type="PANTHER" id="PTHR43096">
    <property type="entry name" value="DNAJ HOMOLOG 1, MITOCHONDRIAL-RELATED"/>
    <property type="match status" value="1"/>
</dbReference>
<dbReference type="InterPro" id="IPR001853">
    <property type="entry name" value="DSBA-like_thioredoxin_dom"/>
</dbReference>
<dbReference type="SUPFAM" id="SSF52833">
    <property type="entry name" value="Thioredoxin-like"/>
    <property type="match status" value="1"/>
</dbReference>
<dbReference type="Pfam" id="PF01323">
    <property type="entry name" value="DSBA"/>
    <property type="match status" value="1"/>
</dbReference>
<dbReference type="Gene3D" id="1.10.287.110">
    <property type="entry name" value="DnaJ domain"/>
    <property type="match status" value="1"/>
</dbReference>
<dbReference type="InterPro" id="IPR036869">
    <property type="entry name" value="J_dom_sf"/>
</dbReference>
<evidence type="ECO:0000256" key="3">
    <source>
        <dbReference type="ARBA" id="ARBA00022771"/>
    </source>
</evidence>
<keyword evidence="10" id="KW-1185">Reference proteome</keyword>
<comment type="caution">
    <text evidence="9">The sequence shown here is derived from an EMBL/GenBank/DDBJ whole genome shotgun (WGS) entry which is preliminary data.</text>
</comment>
<dbReference type="PRINTS" id="PR00625">
    <property type="entry name" value="JDOMAIN"/>
</dbReference>
<dbReference type="SMART" id="SM00271">
    <property type="entry name" value="DnaJ"/>
    <property type="match status" value="1"/>
</dbReference>
<dbReference type="InterPro" id="IPR036249">
    <property type="entry name" value="Thioredoxin-like_sf"/>
</dbReference>
<evidence type="ECO:0000313" key="10">
    <source>
        <dbReference type="Proteomes" id="UP000698800"/>
    </source>
</evidence>
<reference evidence="9" key="1">
    <citation type="submission" date="2021-03" db="EMBL/GenBank/DDBJ databases">
        <title>Comparative genomics and phylogenomic investigation of the class Geoglossomycetes provide insights into ecological specialization and systematics.</title>
        <authorList>
            <person name="Melie T."/>
            <person name="Pirro S."/>
            <person name="Miller A.N."/>
            <person name="Quandt A."/>
        </authorList>
    </citation>
    <scope>NUCLEOTIDE SEQUENCE</scope>
    <source>
        <strain evidence="9">GBOQ0MN5Z8</strain>
    </source>
</reference>
<evidence type="ECO:0000313" key="9">
    <source>
        <dbReference type="EMBL" id="KAH0533592.1"/>
    </source>
</evidence>
<dbReference type="InterPro" id="IPR001623">
    <property type="entry name" value="DnaJ_domain"/>
</dbReference>
<dbReference type="Gene3D" id="3.40.30.10">
    <property type="entry name" value="Glutaredoxin"/>
    <property type="match status" value="1"/>
</dbReference>
<dbReference type="EMBL" id="JAGHQL010000441">
    <property type="protein sequence ID" value="KAH0533592.1"/>
    <property type="molecule type" value="Genomic_DNA"/>
</dbReference>
<dbReference type="GO" id="GO:0016491">
    <property type="term" value="F:oxidoreductase activity"/>
    <property type="evidence" value="ECO:0007669"/>
    <property type="project" value="InterPro"/>
</dbReference>
<dbReference type="GO" id="GO:0051082">
    <property type="term" value="F:unfolded protein binding"/>
    <property type="evidence" value="ECO:0007669"/>
    <property type="project" value="InterPro"/>
</dbReference>
<organism evidence="9 10">
    <name type="scientific">Glutinoglossum americanum</name>
    <dbReference type="NCBI Taxonomy" id="1670608"/>
    <lineage>
        <taxon>Eukaryota</taxon>
        <taxon>Fungi</taxon>
        <taxon>Dikarya</taxon>
        <taxon>Ascomycota</taxon>
        <taxon>Pezizomycotina</taxon>
        <taxon>Geoglossomycetes</taxon>
        <taxon>Geoglossales</taxon>
        <taxon>Geoglossaceae</taxon>
        <taxon>Glutinoglossum</taxon>
    </lineage>
</organism>
<dbReference type="AlphaFoldDB" id="A0A9P8HYT9"/>
<evidence type="ECO:0000256" key="4">
    <source>
        <dbReference type="ARBA" id="ARBA00022833"/>
    </source>
</evidence>
<name>A0A9P8HYT9_9PEZI</name>
<evidence type="ECO:0000256" key="6">
    <source>
        <dbReference type="ARBA" id="ARBA00072890"/>
    </source>
</evidence>
<dbReference type="PROSITE" id="PS50076">
    <property type="entry name" value="DNAJ_2"/>
    <property type="match status" value="1"/>
</dbReference>
<evidence type="ECO:0000256" key="7">
    <source>
        <dbReference type="SAM" id="MobiDB-lite"/>
    </source>
</evidence>
<dbReference type="InterPro" id="IPR018253">
    <property type="entry name" value="DnaJ_domain_CS"/>
</dbReference>
<keyword evidence="2" id="KW-0677">Repeat</keyword>
<dbReference type="PANTHER" id="PTHR43096:SF52">
    <property type="entry name" value="DNAJ HOMOLOG 1, MITOCHONDRIAL-RELATED"/>
    <property type="match status" value="1"/>
</dbReference>
<dbReference type="GO" id="GO:0005737">
    <property type="term" value="C:cytoplasm"/>
    <property type="evidence" value="ECO:0007669"/>
    <property type="project" value="TreeGrafter"/>
</dbReference>
<dbReference type="OrthoDB" id="10250354at2759"/>
<keyword evidence="4" id="KW-0862">Zinc</keyword>
<evidence type="ECO:0000259" key="8">
    <source>
        <dbReference type="PROSITE" id="PS50076"/>
    </source>
</evidence>
<feature type="non-terminal residue" evidence="9">
    <location>
        <position position="393"/>
    </location>
</feature>